<dbReference type="AlphaFoldDB" id="A0A2A9D4S2"/>
<gene>
    <name evidence="6" type="ORF">ATL40_2464</name>
</gene>
<evidence type="ECO:0000256" key="4">
    <source>
        <dbReference type="PIRNR" id="PIRNR016020"/>
    </source>
</evidence>
<dbReference type="SUPFAM" id="SSF74650">
    <property type="entry name" value="Galactose mutarotase-like"/>
    <property type="match status" value="1"/>
</dbReference>
<evidence type="ECO:0000256" key="3">
    <source>
        <dbReference type="ARBA" id="ARBA00023235"/>
    </source>
</evidence>
<dbReference type="InterPro" id="IPR025532">
    <property type="entry name" value="G6P_1-epimerase"/>
</dbReference>
<evidence type="ECO:0000256" key="2">
    <source>
        <dbReference type="ARBA" id="ARBA00005866"/>
    </source>
</evidence>
<dbReference type="InterPro" id="IPR011013">
    <property type="entry name" value="Gal_mutarotase_sf_dom"/>
</dbReference>
<dbReference type="EC" id="5.1.3.15" evidence="4"/>
<feature type="active site" evidence="5">
    <location>
        <position position="284"/>
    </location>
</feature>
<accession>A0A2A9D4S2</accession>
<evidence type="ECO:0000256" key="5">
    <source>
        <dbReference type="PIRSR" id="PIRSR016020-1"/>
    </source>
</evidence>
<dbReference type="CDD" id="cd09020">
    <property type="entry name" value="D-hex-6-P-epi_like"/>
    <property type="match status" value="1"/>
</dbReference>
<dbReference type="GO" id="GO:0047938">
    <property type="term" value="F:glucose-6-phosphate 1-epimerase activity"/>
    <property type="evidence" value="ECO:0007669"/>
    <property type="project" value="UniProtKB-UniRule"/>
</dbReference>
<name>A0A2A9D4S2_9MICO</name>
<dbReference type="InterPro" id="IPR014718">
    <property type="entry name" value="GH-type_carb-bd"/>
</dbReference>
<dbReference type="GO" id="GO:0005975">
    <property type="term" value="P:carbohydrate metabolic process"/>
    <property type="evidence" value="ECO:0007669"/>
    <property type="project" value="InterPro"/>
</dbReference>
<keyword evidence="7" id="KW-1185">Reference proteome</keyword>
<evidence type="ECO:0000313" key="6">
    <source>
        <dbReference type="EMBL" id="PFG20849.1"/>
    </source>
</evidence>
<evidence type="ECO:0000313" key="7">
    <source>
        <dbReference type="Proteomes" id="UP000224915"/>
    </source>
</evidence>
<sequence length="312" mass="33391">MVAYDGVGPVGRRRRWRGRTVWRMDPRPVELPDSVTLITGQGNLPAVRVESARCTGEVYLHGAHVTDWAPSGQDPVIWLSEHSTFVPGRAIRGGIPLSAPWFADGRTGDMTPAHGWFRTSTWEFTGAQDVDGTVSLAFHLDGADVGHPTISADYVVEMGEELTLELAITTQEPLVLENALHTYLAVADIDAVSVRGLEGCHYVDKAPGGLPDNIQQGEVTFAGETDRVYTHDGAAQVIDPAAGRLISLTKSGSSKTVVWNPAVAKSAAMADFGDEEWRGMMCLEVANALDGVIPLEAGGSHTMRATYAVAST</sequence>
<dbReference type="InterPro" id="IPR008183">
    <property type="entry name" value="Aldose_1/G6P_1-epimerase"/>
</dbReference>
<organism evidence="6 7">
    <name type="scientific">Serinibacter salmoneus</name>
    <dbReference type="NCBI Taxonomy" id="556530"/>
    <lineage>
        <taxon>Bacteria</taxon>
        <taxon>Bacillati</taxon>
        <taxon>Actinomycetota</taxon>
        <taxon>Actinomycetes</taxon>
        <taxon>Micrococcales</taxon>
        <taxon>Beutenbergiaceae</taxon>
        <taxon>Serinibacter</taxon>
    </lineage>
</organism>
<comment type="catalytic activity">
    <reaction evidence="1">
        <text>alpha-D-glucose 6-phosphate = beta-D-glucose 6-phosphate</text>
        <dbReference type="Rhea" id="RHEA:16249"/>
        <dbReference type="ChEBI" id="CHEBI:58225"/>
        <dbReference type="ChEBI" id="CHEBI:58247"/>
        <dbReference type="EC" id="5.1.3.15"/>
    </reaction>
</comment>
<dbReference type="EMBL" id="PDJD01000001">
    <property type="protein sequence ID" value="PFG20849.1"/>
    <property type="molecule type" value="Genomic_DNA"/>
</dbReference>
<dbReference type="GO" id="GO:0030246">
    <property type="term" value="F:carbohydrate binding"/>
    <property type="evidence" value="ECO:0007669"/>
    <property type="project" value="UniProtKB-UniRule"/>
</dbReference>
<dbReference type="Pfam" id="PF01263">
    <property type="entry name" value="Aldose_epim"/>
    <property type="match status" value="1"/>
</dbReference>
<dbReference type="Proteomes" id="UP000224915">
    <property type="component" value="Unassembled WGS sequence"/>
</dbReference>
<comment type="similarity">
    <text evidence="2 4">Belongs to the glucose-6-phosphate 1-epimerase family.</text>
</comment>
<dbReference type="PANTHER" id="PTHR11122">
    <property type="entry name" value="APOSPORY-ASSOCIATED PROTEIN C-RELATED"/>
    <property type="match status" value="1"/>
</dbReference>
<dbReference type="PIRSF" id="PIRSF016020">
    <property type="entry name" value="PHexose_mutarotase"/>
    <property type="match status" value="1"/>
</dbReference>
<dbReference type="Gene3D" id="2.70.98.10">
    <property type="match status" value="1"/>
</dbReference>
<feature type="active site" evidence="5">
    <location>
        <position position="181"/>
    </location>
</feature>
<comment type="caution">
    <text evidence="6">The sequence shown here is derived from an EMBL/GenBank/DDBJ whole genome shotgun (WGS) entry which is preliminary data.</text>
</comment>
<proteinExistence type="inferred from homology"/>
<dbReference type="PANTHER" id="PTHR11122:SF13">
    <property type="entry name" value="GLUCOSE-6-PHOSPHATE 1-EPIMERASE"/>
    <property type="match status" value="1"/>
</dbReference>
<evidence type="ECO:0000256" key="1">
    <source>
        <dbReference type="ARBA" id="ARBA00001096"/>
    </source>
</evidence>
<reference evidence="6 7" key="1">
    <citation type="submission" date="2017-10" db="EMBL/GenBank/DDBJ databases">
        <title>Sequencing the genomes of 1000 actinobacteria strains.</title>
        <authorList>
            <person name="Klenk H.-P."/>
        </authorList>
    </citation>
    <scope>NUCLEOTIDE SEQUENCE [LARGE SCALE GENOMIC DNA]</scope>
    <source>
        <strain evidence="6 7">DSM 21801</strain>
    </source>
</reference>
<keyword evidence="3 4" id="KW-0413">Isomerase</keyword>
<protein>
    <recommendedName>
        <fullName evidence="4">Putative glucose-6-phosphate 1-epimerase</fullName>
        <ecNumber evidence="4">5.1.3.15</ecNumber>
    </recommendedName>
</protein>